<feature type="transmembrane region" description="Helical" evidence="1">
    <location>
        <begin position="79"/>
        <end position="102"/>
    </location>
</feature>
<dbReference type="GO" id="GO:0000271">
    <property type="term" value="P:polysaccharide biosynthetic process"/>
    <property type="evidence" value="ECO:0007669"/>
    <property type="project" value="TreeGrafter"/>
</dbReference>
<dbReference type="EMBL" id="JAKFFV010000021">
    <property type="protein sequence ID" value="MCF2501473.1"/>
    <property type="molecule type" value="Genomic_DNA"/>
</dbReference>
<protein>
    <submittedName>
        <fullName evidence="3">Acyltransferase</fullName>
    </submittedName>
</protein>
<gene>
    <name evidence="3" type="ORF">L0661_24360</name>
</gene>
<feature type="transmembrane region" description="Helical" evidence="1">
    <location>
        <begin position="231"/>
        <end position="249"/>
    </location>
</feature>
<feature type="domain" description="Acyltransferase 3" evidence="2">
    <location>
        <begin position="8"/>
        <end position="329"/>
    </location>
</feature>
<keyword evidence="1" id="KW-1133">Transmembrane helix</keyword>
<dbReference type="GO" id="GO:0016020">
    <property type="term" value="C:membrane"/>
    <property type="evidence" value="ECO:0007669"/>
    <property type="project" value="TreeGrafter"/>
</dbReference>
<feature type="transmembrane region" description="Helical" evidence="1">
    <location>
        <begin position="311"/>
        <end position="330"/>
    </location>
</feature>
<organism evidence="3 4">
    <name type="scientific">Dyadobacter chenhuakuii</name>
    <dbReference type="NCBI Taxonomy" id="2909339"/>
    <lineage>
        <taxon>Bacteria</taxon>
        <taxon>Pseudomonadati</taxon>
        <taxon>Bacteroidota</taxon>
        <taxon>Cytophagia</taxon>
        <taxon>Cytophagales</taxon>
        <taxon>Spirosomataceae</taxon>
        <taxon>Dyadobacter</taxon>
    </lineage>
</organism>
<keyword evidence="1" id="KW-0812">Transmembrane</keyword>
<keyword evidence="1" id="KW-0472">Membrane</keyword>
<keyword evidence="3" id="KW-0808">Transferase</keyword>
<keyword evidence="3" id="KW-0012">Acyltransferase</keyword>
<dbReference type="Pfam" id="PF01757">
    <property type="entry name" value="Acyl_transf_3"/>
    <property type="match status" value="1"/>
</dbReference>
<accession>A0A9X1TWK0</accession>
<feature type="transmembrane region" description="Helical" evidence="1">
    <location>
        <begin position="162"/>
        <end position="183"/>
    </location>
</feature>
<dbReference type="InterPro" id="IPR050879">
    <property type="entry name" value="Acyltransferase_3"/>
</dbReference>
<dbReference type="PANTHER" id="PTHR23028:SF53">
    <property type="entry name" value="ACYL_TRANSF_3 DOMAIN-CONTAINING PROTEIN"/>
    <property type="match status" value="1"/>
</dbReference>
<dbReference type="GO" id="GO:0016747">
    <property type="term" value="F:acyltransferase activity, transferring groups other than amino-acyl groups"/>
    <property type="evidence" value="ECO:0007669"/>
    <property type="project" value="InterPro"/>
</dbReference>
<dbReference type="AlphaFoldDB" id="A0A9X1TWK0"/>
<feature type="transmembrane region" description="Helical" evidence="1">
    <location>
        <begin position="38"/>
        <end position="58"/>
    </location>
</feature>
<feature type="transmembrane region" description="Helical" evidence="1">
    <location>
        <begin position="255"/>
        <end position="275"/>
    </location>
</feature>
<sequence>MEKSFRINNFDLIRIFAAIQVLIFHTFDHLHIPTPGWAAPLLYFPGVPIFYTISGYLISASFERSSDLRHYFRNRFLRIFPGLWACLIITIGVASFFGFNFYNKAALIWLLGQMGGIIYTPDFLSDFGFGSYNGSLWTICVEMQFYFVLPVVYFLGRRTKRLNFLIVGSFLLFFAFAFIAKIYFPGIGTSSEVRLEKLLRYTYFPHFYLFLAGVAMQRFQIYKSRWIYGKGIYWVAGFILIKILFPALSSPVLSIFSLLYLSVCTISVAYSGVGLSKRLLQGNDISYGVYIYHGLILNILVSLGMTGNINYLWIVIFGACLLGYLSWILVEKPFLLKKGASHANPVAAKLTDVAVSRS</sequence>
<dbReference type="RefSeq" id="WP_235179627.1">
    <property type="nucleotide sequence ID" value="NZ_JAKFFV010000021.1"/>
</dbReference>
<feature type="transmembrane region" description="Helical" evidence="1">
    <location>
        <begin position="287"/>
        <end position="305"/>
    </location>
</feature>
<evidence type="ECO:0000259" key="2">
    <source>
        <dbReference type="Pfam" id="PF01757"/>
    </source>
</evidence>
<name>A0A9X1TWK0_9BACT</name>
<feature type="transmembrane region" description="Helical" evidence="1">
    <location>
        <begin position="134"/>
        <end position="155"/>
    </location>
</feature>
<comment type="caution">
    <text evidence="3">The sequence shown here is derived from an EMBL/GenBank/DDBJ whole genome shotgun (WGS) entry which is preliminary data.</text>
</comment>
<feature type="transmembrane region" description="Helical" evidence="1">
    <location>
        <begin position="203"/>
        <end position="219"/>
    </location>
</feature>
<proteinExistence type="predicted"/>
<dbReference type="PANTHER" id="PTHR23028">
    <property type="entry name" value="ACETYLTRANSFERASE"/>
    <property type="match status" value="1"/>
</dbReference>
<evidence type="ECO:0000313" key="4">
    <source>
        <dbReference type="Proteomes" id="UP001139411"/>
    </source>
</evidence>
<reference evidence="3" key="1">
    <citation type="submission" date="2022-01" db="EMBL/GenBank/DDBJ databases">
        <title>Novel species in genus Dyadobacter.</title>
        <authorList>
            <person name="Ma C."/>
        </authorList>
    </citation>
    <scope>NUCLEOTIDE SEQUENCE</scope>
    <source>
        <strain evidence="3">CY357</strain>
    </source>
</reference>
<evidence type="ECO:0000256" key="1">
    <source>
        <dbReference type="SAM" id="Phobius"/>
    </source>
</evidence>
<dbReference type="Proteomes" id="UP001139411">
    <property type="component" value="Unassembled WGS sequence"/>
</dbReference>
<evidence type="ECO:0000313" key="3">
    <source>
        <dbReference type="EMBL" id="MCF2501473.1"/>
    </source>
</evidence>
<dbReference type="InterPro" id="IPR002656">
    <property type="entry name" value="Acyl_transf_3_dom"/>
</dbReference>
<feature type="transmembrane region" description="Helical" evidence="1">
    <location>
        <begin position="12"/>
        <end position="32"/>
    </location>
</feature>